<organism evidence="1 2">
    <name type="scientific">Paenibacillus lignilyticus</name>
    <dbReference type="NCBI Taxonomy" id="1172615"/>
    <lineage>
        <taxon>Bacteria</taxon>
        <taxon>Bacillati</taxon>
        <taxon>Bacillota</taxon>
        <taxon>Bacilli</taxon>
        <taxon>Bacillales</taxon>
        <taxon>Paenibacillaceae</taxon>
        <taxon>Paenibacillus</taxon>
    </lineage>
</organism>
<sequence length="93" mass="10713">MILTIRKLIVLVAVVVLLIVCWNSYASSTYELATVKQVGEDEITVVNLGNRERTIAVPVDISKLIEIDKDYIISYEKRLWDKYRLKSIHSAFK</sequence>
<gene>
    <name evidence="1" type="ORF">I8J30_20620</name>
</gene>
<accession>A0ABS5CGX1</accession>
<evidence type="ECO:0000313" key="1">
    <source>
        <dbReference type="EMBL" id="MBP3965134.1"/>
    </source>
</evidence>
<comment type="caution">
    <text evidence="1">The sequence shown here is derived from an EMBL/GenBank/DDBJ whole genome shotgun (WGS) entry which is preliminary data.</text>
</comment>
<reference evidence="1 2" key="1">
    <citation type="submission" date="2021-04" db="EMBL/GenBank/DDBJ databases">
        <title>Paenibacillus sp. DLE-14 whole genome sequence.</title>
        <authorList>
            <person name="Ham Y.J."/>
        </authorList>
    </citation>
    <scope>NUCLEOTIDE SEQUENCE [LARGE SCALE GENOMIC DNA]</scope>
    <source>
        <strain evidence="1 2">DLE-14</strain>
    </source>
</reference>
<evidence type="ECO:0000313" key="2">
    <source>
        <dbReference type="Proteomes" id="UP000673394"/>
    </source>
</evidence>
<keyword evidence="2" id="KW-1185">Reference proteome</keyword>
<dbReference type="EMBL" id="JAGKSP010000009">
    <property type="protein sequence ID" value="MBP3965134.1"/>
    <property type="molecule type" value="Genomic_DNA"/>
</dbReference>
<dbReference type="Proteomes" id="UP000673394">
    <property type="component" value="Unassembled WGS sequence"/>
</dbReference>
<name>A0ABS5CGX1_9BACL</name>
<proteinExistence type="predicted"/>
<dbReference type="RefSeq" id="WP_210661343.1">
    <property type="nucleotide sequence ID" value="NZ_JAGKSP010000009.1"/>
</dbReference>
<protein>
    <submittedName>
        <fullName evidence="1">Uncharacterized protein</fullName>
    </submittedName>
</protein>